<organism evidence="7 8">
    <name type="scientific">Pseudomonas eucalypticola</name>
    <dbReference type="NCBI Taxonomy" id="2599595"/>
    <lineage>
        <taxon>Bacteria</taxon>
        <taxon>Pseudomonadati</taxon>
        <taxon>Pseudomonadota</taxon>
        <taxon>Gammaproteobacteria</taxon>
        <taxon>Pseudomonadales</taxon>
        <taxon>Pseudomonadaceae</taxon>
        <taxon>Pseudomonas</taxon>
    </lineage>
</organism>
<evidence type="ECO:0000256" key="1">
    <source>
        <dbReference type="ARBA" id="ARBA00004167"/>
    </source>
</evidence>
<dbReference type="InterPro" id="IPR045584">
    <property type="entry name" value="Pilin-like"/>
</dbReference>
<dbReference type="Pfam" id="PF07963">
    <property type="entry name" value="N_methyl"/>
    <property type="match status" value="1"/>
</dbReference>
<gene>
    <name evidence="7" type="ORF">HWQ56_18495</name>
</gene>
<evidence type="ECO:0000256" key="6">
    <source>
        <dbReference type="SAM" id="Phobius"/>
    </source>
</evidence>
<keyword evidence="8" id="KW-1185">Reference proteome</keyword>
<evidence type="ECO:0000313" key="7">
    <source>
        <dbReference type="EMBL" id="QKZ05679.1"/>
    </source>
</evidence>
<dbReference type="PRINTS" id="PR00885">
    <property type="entry name" value="BCTERIALGSPH"/>
</dbReference>
<evidence type="ECO:0000256" key="4">
    <source>
        <dbReference type="ARBA" id="ARBA00022989"/>
    </source>
</evidence>
<dbReference type="EMBL" id="CP056030">
    <property type="protein sequence ID" value="QKZ05679.1"/>
    <property type="molecule type" value="Genomic_DNA"/>
</dbReference>
<dbReference type="Proteomes" id="UP000509568">
    <property type="component" value="Chromosome"/>
</dbReference>
<dbReference type="InterPro" id="IPR002416">
    <property type="entry name" value="T2SS_protein-GspH"/>
</dbReference>
<dbReference type="KEGG" id="pez:HWQ56_18495"/>
<keyword evidence="5 6" id="KW-0472">Membrane</keyword>
<dbReference type="GO" id="GO:0005886">
    <property type="term" value="C:plasma membrane"/>
    <property type="evidence" value="ECO:0007669"/>
    <property type="project" value="UniProtKB-SubCell"/>
</dbReference>
<feature type="transmembrane region" description="Helical" evidence="6">
    <location>
        <begin position="12"/>
        <end position="30"/>
    </location>
</feature>
<comment type="subcellular location">
    <subcellularLocation>
        <location evidence="1">Membrane</location>
        <topology evidence="1">Single-pass membrane protein</topology>
    </subcellularLocation>
</comment>
<dbReference type="InterPro" id="IPR012902">
    <property type="entry name" value="N_methyl_site"/>
</dbReference>
<dbReference type="GO" id="GO:0015628">
    <property type="term" value="P:protein secretion by the type II secretion system"/>
    <property type="evidence" value="ECO:0007669"/>
    <property type="project" value="InterPro"/>
</dbReference>
<evidence type="ECO:0000256" key="5">
    <source>
        <dbReference type="ARBA" id="ARBA00023136"/>
    </source>
</evidence>
<name>A0A7D5D801_9PSED</name>
<proteinExistence type="predicted"/>
<evidence type="ECO:0000313" key="8">
    <source>
        <dbReference type="Proteomes" id="UP000509568"/>
    </source>
</evidence>
<accession>A0A7D5D801</accession>
<dbReference type="SUPFAM" id="SSF54523">
    <property type="entry name" value="Pili subunits"/>
    <property type="match status" value="1"/>
</dbReference>
<keyword evidence="2" id="KW-0488">Methylation</keyword>
<keyword evidence="3 6" id="KW-0812">Transmembrane</keyword>
<keyword evidence="4 6" id="KW-1133">Transmembrane helix</keyword>
<dbReference type="PROSITE" id="PS00409">
    <property type="entry name" value="PROKAR_NTER_METHYL"/>
    <property type="match status" value="1"/>
</dbReference>
<dbReference type="NCBIfam" id="TIGR02532">
    <property type="entry name" value="IV_pilin_GFxxxE"/>
    <property type="match status" value="1"/>
</dbReference>
<evidence type="ECO:0000256" key="3">
    <source>
        <dbReference type="ARBA" id="ARBA00022692"/>
    </source>
</evidence>
<sequence length="142" mass="15363">MHRARGFTLLEMLVVIVLIGVAAGLVGYGLQRGLHSASERKAVVQIVEALRATRVRAIVTGQPARTRFDLQQRVFEAPGKPAAAWPADLNLQLHTAADLGAAFEFYPDGGASGGHLLLNDGARRWRIDVSWLTGTVQLQAVR</sequence>
<reference evidence="7 8" key="1">
    <citation type="submission" date="2020-06" db="EMBL/GenBank/DDBJ databases">
        <title>Pseudomonas eucalypticola sp. nov., an endophyte of Eucalyptus dunnii leaves with biocontrol ability of eucalyptus leaf blight.</title>
        <authorList>
            <person name="Liu Y."/>
            <person name="Song Z."/>
            <person name="Zeng H."/>
            <person name="Lu M."/>
            <person name="Wang X."/>
            <person name="Lian X."/>
            <person name="Zhang Q."/>
        </authorList>
    </citation>
    <scope>NUCLEOTIDE SEQUENCE [LARGE SCALE GENOMIC DNA]</scope>
    <source>
        <strain evidence="7 8">NP-1</strain>
    </source>
</reference>
<dbReference type="AlphaFoldDB" id="A0A7D5D801"/>
<protein>
    <submittedName>
        <fullName evidence="7">Prepilin-type N-terminal cleavage/methylation domain-containing protein</fullName>
    </submittedName>
</protein>
<dbReference type="RefSeq" id="WP_176571428.1">
    <property type="nucleotide sequence ID" value="NZ_CP056030.1"/>
</dbReference>
<evidence type="ECO:0000256" key="2">
    <source>
        <dbReference type="ARBA" id="ARBA00022481"/>
    </source>
</evidence>
<dbReference type="GO" id="GO:0015627">
    <property type="term" value="C:type II protein secretion system complex"/>
    <property type="evidence" value="ECO:0007669"/>
    <property type="project" value="InterPro"/>
</dbReference>